<dbReference type="GO" id="GO:0110001">
    <property type="term" value="C:toxin-antitoxin complex"/>
    <property type="evidence" value="ECO:0007669"/>
    <property type="project" value="InterPro"/>
</dbReference>
<organism evidence="1 2">
    <name type="scientific">Peteryoungia ipomoeae</name>
    <dbReference type="NCBI Taxonomy" id="1210932"/>
    <lineage>
        <taxon>Bacteria</taxon>
        <taxon>Pseudomonadati</taxon>
        <taxon>Pseudomonadota</taxon>
        <taxon>Alphaproteobacteria</taxon>
        <taxon>Hyphomicrobiales</taxon>
        <taxon>Rhizobiaceae</taxon>
        <taxon>Peteryoungia</taxon>
    </lineage>
</organism>
<comment type="caution">
    <text evidence="1">The sequence shown here is derived from an EMBL/GenBank/DDBJ whole genome shotgun (WGS) entry which is preliminary data.</text>
</comment>
<gene>
    <name evidence="1" type="ORF">FAA97_10790</name>
</gene>
<dbReference type="EMBL" id="STGV01000003">
    <property type="protein sequence ID" value="THV23092.1"/>
    <property type="molecule type" value="Genomic_DNA"/>
</dbReference>
<keyword evidence="2" id="KW-1185">Reference proteome</keyword>
<protein>
    <submittedName>
        <fullName evidence="1">Type II toxin-antitoxin system HigB family toxin</fullName>
    </submittedName>
</protein>
<dbReference type="InterPro" id="IPR018669">
    <property type="entry name" value="Toxin_HigB"/>
</dbReference>
<dbReference type="Pfam" id="PF09907">
    <property type="entry name" value="HigB_toxin"/>
    <property type="match status" value="1"/>
</dbReference>
<sequence>MRVIARPALLEFCARLPKGSQATARAAMSEWYTAVEAASWSNFADVKATFNAADYVTNGKVVFDVGGNKYRIVALVGFRTKRVFILFGGTHKEYDAVDVAKL</sequence>
<accession>A0A4S8P2U1</accession>
<dbReference type="OrthoDB" id="9799912at2"/>
<dbReference type="GO" id="GO:0003723">
    <property type="term" value="F:RNA binding"/>
    <property type="evidence" value="ECO:0007669"/>
    <property type="project" value="InterPro"/>
</dbReference>
<dbReference type="GO" id="GO:0004519">
    <property type="term" value="F:endonuclease activity"/>
    <property type="evidence" value="ECO:0007669"/>
    <property type="project" value="InterPro"/>
</dbReference>
<dbReference type="RefSeq" id="WP_136598535.1">
    <property type="nucleotide sequence ID" value="NZ_STGV01000003.1"/>
</dbReference>
<evidence type="ECO:0000313" key="2">
    <source>
        <dbReference type="Proteomes" id="UP000308828"/>
    </source>
</evidence>
<evidence type="ECO:0000313" key="1">
    <source>
        <dbReference type="EMBL" id="THV23092.1"/>
    </source>
</evidence>
<dbReference type="AlphaFoldDB" id="A0A4S8P2U1"/>
<reference evidence="1 2" key="1">
    <citation type="submission" date="2019-04" db="EMBL/GenBank/DDBJ databases">
        <title>Genome sequence of strain shin9-1.</title>
        <authorList>
            <person name="Gao J."/>
            <person name="Sun J."/>
        </authorList>
    </citation>
    <scope>NUCLEOTIDE SEQUENCE [LARGE SCALE GENOMIC DNA]</scope>
    <source>
        <strain evidence="2">shin9-1</strain>
    </source>
</reference>
<name>A0A4S8P2U1_9HYPH</name>
<proteinExistence type="predicted"/>
<dbReference type="Proteomes" id="UP000308828">
    <property type="component" value="Unassembled WGS sequence"/>
</dbReference>